<proteinExistence type="predicted"/>
<sequence length="287" mass="32380">MLESTIQIHFDGEITKNHEIPLNVLAKSLTSIESSIHRAYLDIKHKGSVKHRRMKPEDIEDVLFWVGKSTDGGFVLDMVCNSELGRKVVDSIGEKLQTTMGNIEGKGRAKLDSITSQVKQKQENFPKSKPISYPDFKAKAEDEAQRSYATKSILKEYAELLKIIKSENSGKSTLEITLTGKEIVRIDFNREKAIKFVNLLSEKKAGEPVLFKGEITALNKKTKTGKFTNSETKKTATLRVLNQDDFLKVHPLMAESEVEFVGIPIYEYGSIDTLAGDIYFIERHQQL</sequence>
<dbReference type="Proteomes" id="UP000010808">
    <property type="component" value="Chromosome"/>
</dbReference>
<dbReference type="EMBL" id="FO203522">
    <property type="protein sequence ID" value="CCO22278.1"/>
    <property type="molecule type" value="Genomic_DNA"/>
</dbReference>
<evidence type="ECO:0000313" key="1">
    <source>
        <dbReference type="EMBL" id="CCO22278.1"/>
    </source>
</evidence>
<organism evidence="1 2">
    <name type="scientific">Maridesulfovibrio hydrothermalis AM13 = DSM 14728</name>
    <dbReference type="NCBI Taxonomy" id="1121451"/>
    <lineage>
        <taxon>Bacteria</taxon>
        <taxon>Pseudomonadati</taxon>
        <taxon>Thermodesulfobacteriota</taxon>
        <taxon>Desulfovibrionia</taxon>
        <taxon>Desulfovibrionales</taxon>
        <taxon>Desulfovibrionaceae</taxon>
        <taxon>Maridesulfovibrio</taxon>
    </lineage>
</organism>
<name>L0R6E7_9BACT</name>
<dbReference type="HOGENOM" id="CLU_976137_0_0_7"/>
<dbReference type="PATRIC" id="fig|1121451.3.peg.273"/>
<dbReference type="AlphaFoldDB" id="L0R6E7"/>
<gene>
    <name evidence="1" type="ORF">DESAM_10297</name>
</gene>
<dbReference type="OrthoDB" id="5460510at2"/>
<dbReference type="KEGG" id="dhy:DESAM_10297"/>
<accession>L0R6E7</accession>
<dbReference type="RefSeq" id="WP_015334888.1">
    <property type="nucleotide sequence ID" value="NC_020055.1"/>
</dbReference>
<protein>
    <submittedName>
        <fullName evidence="1">Uncharacterized protein</fullName>
    </submittedName>
</protein>
<dbReference type="eggNOG" id="ENOG50316IN">
    <property type="taxonomic scope" value="Bacteria"/>
</dbReference>
<reference evidence="1 2" key="1">
    <citation type="submission" date="2012-10" db="EMBL/GenBank/DDBJ databases">
        <authorList>
            <person name="Genoscope - CEA"/>
        </authorList>
    </citation>
    <scope>NUCLEOTIDE SEQUENCE [LARGE SCALE GENOMIC DNA]</scope>
    <source>
        <strain evidence="2">AM13 / DSM 14728</strain>
    </source>
</reference>
<keyword evidence="2" id="KW-1185">Reference proteome</keyword>
<evidence type="ECO:0000313" key="2">
    <source>
        <dbReference type="Proteomes" id="UP000010808"/>
    </source>
</evidence>